<dbReference type="InterPro" id="IPR036873">
    <property type="entry name" value="Rhodanese-like_dom_sf"/>
</dbReference>
<protein>
    <recommendedName>
        <fullName evidence="2">tRNA 2-selenouridine synthase</fullName>
        <ecNumber evidence="2">2.9.1.3</ecNumber>
    </recommendedName>
</protein>
<comment type="catalytic activity">
    <reaction evidence="2">
        <text>5-methylaminomethyl-S-(2E)-geranyl-thiouridine(34) in tRNA + selenophosphate + H(+) = 5-methylaminomethyl-2-(Se-phospho)selenouridine(34) in tRNA + (2E)-thiogeraniol</text>
        <dbReference type="Rhea" id="RHEA:60172"/>
        <dbReference type="Rhea" id="RHEA-COMP:14654"/>
        <dbReference type="Rhea" id="RHEA-COMP:15523"/>
        <dbReference type="ChEBI" id="CHEBI:15378"/>
        <dbReference type="ChEBI" id="CHEBI:16144"/>
        <dbReference type="ChEBI" id="CHEBI:140632"/>
        <dbReference type="ChEBI" id="CHEBI:143702"/>
        <dbReference type="ChEBI" id="CHEBI:143703"/>
    </reaction>
</comment>
<proteinExistence type="inferred from homology"/>
<dbReference type="Proteomes" id="UP001294570">
    <property type="component" value="Unassembled WGS sequence"/>
</dbReference>
<dbReference type="PANTHER" id="PTHR30401">
    <property type="entry name" value="TRNA 2-SELENOURIDINE SYNTHASE"/>
    <property type="match status" value="1"/>
</dbReference>
<dbReference type="HAMAP" id="MF_01622">
    <property type="entry name" value="tRNA_sel_U_synth"/>
    <property type="match status" value="1"/>
</dbReference>
<accession>A0ABU5GT90</accession>
<dbReference type="InterPro" id="IPR058840">
    <property type="entry name" value="AAA_SelU"/>
</dbReference>
<dbReference type="PANTHER" id="PTHR30401:SF0">
    <property type="entry name" value="TRNA 2-SELENOURIDINE SYNTHASE"/>
    <property type="match status" value="1"/>
</dbReference>
<evidence type="ECO:0000259" key="3">
    <source>
        <dbReference type="PROSITE" id="PS50206"/>
    </source>
</evidence>
<comment type="caution">
    <text evidence="4">The sequence shown here is derived from an EMBL/GenBank/DDBJ whole genome shotgun (WGS) entry which is preliminary data.</text>
</comment>
<dbReference type="InterPro" id="IPR017582">
    <property type="entry name" value="SelU"/>
</dbReference>
<evidence type="ECO:0000256" key="1">
    <source>
        <dbReference type="ARBA" id="ARBA00023266"/>
    </source>
</evidence>
<dbReference type="InterPro" id="IPR001763">
    <property type="entry name" value="Rhodanese-like_dom"/>
</dbReference>
<evidence type="ECO:0000313" key="4">
    <source>
        <dbReference type="EMBL" id="MDY7219722.1"/>
    </source>
</evidence>
<feature type="domain" description="Rhodanese" evidence="3">
    <location>
        <begin position="13"/>
        <end position="136"/>
    </location>
</feature>
<feature type="active site" description="S-selanylcysteine intermediate" evidence="2">
    <location>
        <position position="96"/>
    </location>
</feature>
<comment type="function">
    <text evidence="2">Involved in the post-transcriptional modification of the uridine at the wobble position (U34) of tRNA(Lys), tRNA(Glu) and tRNA(Gln). Catalyzes the conversion of 2-thiouridine (S2U-RNA) to 2-selenouridine (Se2U-RNA). Acts in a two-step process involving geranylation of 2-thiouridine (S2U) to S-geranyl-2-thiouridine (geS2U) and subsequent selenation of the latter derivative to 2-selenouridine (Se2U) in the tRNA chain.</text>
</comment>
<gene>
    <name evidence="4" type="primary">mnmH</name>
    <name evidence="2" type="synonym">selU</name>
    <name evidence="4" type="ORF">TOI97_09135</name>
</gene>
<dbReference type="SUPFAM" id="SSF52821">
    <property type="entry name" value="Rhodanese/Cell cycle control phosphatase"/>
    <property type="match status" value="1"/>
</dbReference>
<keyword evidence="2 4" id="KW-0808">Transferase</keyword>
<dbReference type="GO" id="GO:0016740">
    <property type="term" value="F:transferase activity"/>
    <property type="evidence" value="ECO:0007669"/>
    <property type="project" value="UniProtKB-KW"/>
</dbReference>
<evidence type="ECO:0000256" key="2">
    <source>
        <dbReference type="HAMAP-Rule" id="MF_01622"/>
    </source>
</evidence>
<comment type="similarity">
    <text evidence="2">Belongs to the SelU family.</text>
</comment>
<dbReference type="RefSeq" id="WP_321553811.1">
    <property type="nucleotide sequence ID" value="NZ_JAXIVU010000012.1"/>
</dbReference>
<comment type="catalytic activity">
    <reaction evidence="2">
        <text>5-methylaminomethyl-2-thiouridine(34) in tRNA + (2E)-geranyl diphosphate = 5-methylaminomethyl-S-(2E)-geranyl-thiouridine(34) in tRNA + diphosphate</text>
        <dbReference type="Rhea" id="RHEA:14085"/>
        <dbReference type="Rhea" id="RHEA-COMP:10195"/>
        <dbReference type="Rhea" id="RHEA-COMP:14654"/>
        <dbReference type="ChEBI" id="CHEBI:33019"/>
        <dbReference type="ChEBI" id="CHEBI:58057"/>
        <dbReference type="ChEBI" id="CHEBI:74455"/>
        <dbReference type="ChEBI" id="CHEBI:140632"/>
    </reaction>
</comment>
<dbReference type="NCBIfam" id="NF008751">
    <property type="entry name" value="PRK11784.1-3"/>
    <property type="match status" value="1"/>
</dbReference>
<organism evidence="4 5">
    <name type="scientific">Denitrificimonas halotolerans</name>
    <dbReference type="NCBI Taxonomy" id="3098930"/>
    <lineage>
        <taxon>Bacteria</taxon>
        <taxon>Pseudomonadati</taxon>
        <taxon>Pseudomonadota</taxon>
        <taxon>Gammaproteobacteria</taxon>
        <taxon>Pseudomonadales</taxon>
        <taxon>Pseudomonadaceae</taxon>
        <taxon>Denitrificimonas</taxon>
    </lineage>
</organism>
<dbReference type="EC" id="2.9.1.3" evidence="2"/>
<dbReference type="CDD" id="cd01520">
    <property type="entry name" value="RHOD_YbbB"/>
    <property type="match status" value="1"/>
</dbReference>
<dbReference type="SMART" id="SM00450">
    <property type="entry name" value="RHOD"/>
    <property type="match status" value="1"/>
</dbReference>
<dbReference type="Pfam" id="PF26341">
    <property type="entry name" value="AAA_SelU"/>
    <property type="match status" value="1"/>
</dbReference>
<dbReference type="Gene3D" id="3.40.250.10">
    <property type="entry name" value="Rhodanese-like domain"/>
    <property type="match status" value="1"/>
</dbReference>
<dbReference type="NCBIfam" id="TIGR03167">
    <property type="entry name" value="tRNA_sel_U_synt"/>
    <property type="match status" value="1"/>
</dbReference>
<comment type="catalytic activity">
    <reaction evidence="2">
        <text>5-methylaminomethyl-2-(Se-phospho)selenouridine(34) in tRNA + H2O = 5-methylaminomethyl-2-selenouridine(34) in tRNA + phosphate</text>
        <dbReference type="Rhea" id="RHEA:60176"/>
        <dbReference type="Rhea" id="RHEA-COMP:10196"/>
        <dbReference type="Rhea" id="RHEA-COMP:15523"/>
        <dbReference type="ChEBI" id="CHEBI:15377"/>
        <dbReference type="ChEBI" id="CHEBI:43474"/>
        <dbReference type="ChEBI" id="CHEBI:82743"/>
        <dbReference type="ChEBI" id="CHEBI:143702"/>
    </reaction>
</comment>
<keyword evidence="5" id="KW-1185">Reference proteome</keyword>
<dbReference type="PROSITE" id="PS50206">
    <property type="entry name" value="RHODANESE_3"/>
    <property type="match status" value="1"/>
</dbReference>
<evidence type="ECO:0000313" key="5">
    <source>
        <dbReference type="Proteomes" id="UP001294570"/>
    </source>
</evidence>
<comment type="catalytic activity">
    <reaction evidence="2">
        <text>5-methylaminomethyl-2-thiouridine(34) in tRNA + selenophosphate + (2E)-geranyl diphosphate + H2O + H(+) = 5-methylaminomethyl-2-selenouridine(34) in tRNA + (2E)-thiogeraniol + phosphate + diphosphate</text>
        <dbReference type="Rhea" id="RHEA:42716"/>
        <dbReference type="Rhea" id="RHEA-COMP:10195"/>
        <dbReference type="Rhea" id="RHEA-COMP:10196"/>
        <dbReference type="ChEBI" id="CHEBI:15377"/>
        <dbReference type="ChEBI" id="CHEBI:15378"/>
        <dbReference type="ChEBI" id="CHEBI:16144"/>
        <dbReference type="ChEBI" id="CHEBI:33019"/>
        <dbReference type="ChEBI" id="CHEBI:43474"/>
        <dbReference type="ChEBI" id="CHEBI:58057"/>
        <dbReference type="ChEBI" id="CHEBI:74455"/>
        <dbReference type="ChEBI" id="CHEBI:82743"/>
        <dbReference type="ChEBI" id="CHEBI:143703"/>
        <dbReference type="EC" id="2.9.1.3"/>
    </reaction>
</comment>
<comment type="subunit">
    <text evidence="2">Monomer.</text>
</comment>
<reference evidence="4 5" key="1">
    <citation type="submission" date="2023-12" db="EMBL/GenBank/DDBJ databases">
        <title>Denitrificimonas halotolerans sp. nov.,a novel species isolated from landfill leachate.</title>
        <authorList>
            <person name="Wang S."/>
        </authorList>
    </citation>
    <scope>NUCLEOTIDE SEQUENCE [LARGE SCALE GENOMIC DNA]</scope>
    <source>
        <strain evidence="4 5">JX-1</strain>
    </source>
</reference>
<name>A0ABU5GT90_9GAMM</name>
<dbReference type="EMBL" id="JAXIVU010000012">
    <property type="protein sequence ID" value="MDY7219722.1"/>
    <property type="molecule type" value="Genomic_DNA"/>
</dbReference>
<sequence>MSRADTEDFARLFLTDTPLLDARAPLEFNKGAFPHTVNLPLMTDSERAKVGTCYKQQGQAAALALGHQLVRGKLKEQRIEQWLAFARHYPHGYLYCFRGGLRSQIVQQWMKEAGCEYPRVIGGYKAMRRFLIDSQEQIVADSQFCILAGHTGCAKTDLLNDLEHSIDLEGLANHRGSAFGKRPTGQPSQIDFENKLAIALLRQYHVNPHQRILLEDESKLIGRCAIPLNLRERMAQAPIIIVTASLEQRIEHSFCNYILHKLGEWQRAVGEEAGFIAFSDDLTRSLQKIQKRLGGVLYQEAHALLLQALEQHRRGDNSLHRDWIKIILSKYYDPMYEYQLQDRRHLVEFMGSATEVREYFIAAAQQQRGSESID</sequence>
<dbReference type="NCBIfam" id="NF008750">
    <property type="entry name" value="PRK11784.1-2"/>
    <property type="match status" value="1"/>
</dbReference>
<keyword evidence="1 2" id="KW-0711">Selenium</keyword>